<accession>A0A2X0MWG4</accession>
<dbReference type="EMBL" id="FQNC01000042">
    <property type="protein sequence ID" value="SGY41829.1"/>
    <property type="molecule type" value="Genomic_DNA"/>
</dbReference>
<dbReference type="InterPro" id="IPR043502">
    <property type="entry name" value="DNA/RNA_pol_sf"/>
</dbReference>
<protein>
    <submittedName>
        <fullName evidence="2">BQ5605_C003g02569 protein</fullName>
    </submittedName>
</protein>
<evidence type="ECO:0000313" key="3">
    <source>
        <dbReference type="Proteomes" id="UP000249464"/>
    </source>
</evidence>
<evidence type="ECO:0000313" key="2">
    <source>
        <dbReference type="EMBL" id="SGY41829.1"/>
    </source>
</evidence>
<dbReference type="Gene3D" id="3.30.70.270">
    <property type="match status" value="2"/>
</dbReference>
<keyword evidence="3" id="KW-1185">Reference proteome</keyword>
<dbReference type="STRING" id="796604.A0A2X0MWG4"/>
<reference evidence="2 3" key="1">
    <citation type="submission" date="2016-11" db="EMBL/GenBank/DDBJ databases">
        <authorList>
            <person name="Jaros S."/>
            <person name="Januszkiewicz K."/>
            <person name="Wedrychowicz H."/>
        </authorList>
    </citation>
    <scope>NUCLEOTIDE SEQUENCE [LARGE SCALE GENOMIC DNA]</scope>
</reference>
<dbReference type="SUPFAM" id="SSF56672">
    <property type="entry name" value="DNA/RNA polymerases"/>
    <property type="match status" value="1"/>
</dbReference>
<gene>
    <name evidence="2" type="primary">BQ5605_C003g02569</name>
    <name evidence="2" type="ORF">BQ5605_C003G02569</name>
</gene>
<proteinExistence type="predicted"/>
<dbReference type="PANTHER" id="PTHR33064">
    <property type="entry name" value="POL PROTEIN"/>
    <property type="match status" value="1"/>
</dbReference>
<evidence type="ECO:0000259" key="1">
    <source>
        <dbReference type="Pfam" id="PF00078"/>
    </source>
</evidence>
<name>A0A2X0MWG4_9BASI</name>
<dbReference type="Pfam" id="PF00078">
    <property type="entry name" value="RVT_1"/>
    <property type="match status" value="1"/>
</dbReference>
<dbReference type="PANTHER" id="PTHR33064:SF37">
    <property type="entry name" value="RIBONUCLEASE H"/>
    <property type="match status" value="1"/>
</dbReference>
<dbReference type="InterPro" id="IPR051320">
    <property type="entry name" value="Viral_Replic_Matur_Polypro"/>
</dbReference>
<dbReference type="Gene3D" id="3.10.10.10">
    <property type="entry name" value="HIV Type 1 Reverse Transcriptase, subunit A, domain 1"/>
    <property type="match status" value="1"/>
</dbReference>
<organism evidence="2 3">
    <name type="scientific">Microbotryum silenes-dioicae</name>
    <dbReference type="NCBI Taxonomy" id="796604"/>
    <lineage>
        <taxon>Eukaryota</taxon>
        <taxon>Fungi</taxon>
        <taxon>Dikarya</taxon>
        <taxon>Basidiomycota</taxon>
        <taxon>Pucciniomycotina</taxon>
        <taxon>Microbotryomycetes</taxon>
        <taxon>Microbotryales</taxon>
        <taxon>Microbotryaceae</taxon>
        <taxon>Microbotryum</taxon>
    </lineage>
</organism>
<dbReference type="InterPro" id="IPR043128">
    <property type="entry name" value="Rev_trsase/Diguanyl_cyclase"/>
</dbReference>
<sequence length="327" mass="36125">MTVSDQDEIVKAVATANFCTKIDLQGASQRIRIKDEDVKKTAFSTPNGILYLLVAQQGDRNSTATLHRLVSFAFVRLYNRKIKHYADDLWPISNTKKIRLGESSMQPEKAAGIRATPAPKNKKDLQRFLGAVGYNHRSTPHLAELAAPLDALTGVNSPWRWSRACSDAFETIKAAFDDSAKLTCICSDELAPDGTFPVPLDPPPAEGEKVLENESKGNTGTNWWTAIPTGYHSRKFSPSRFITTPRTKSSRACTKDLNASKHSCEDVHSSSSRTARLAKFTTLPTLSRKQTRMYLYVSEFAYTAEHTTGRANAMPDILSRAPCDAPT</sequence>
<dbReference type="InterPro" id="IPR000477">
    <property type="entry name" value="RT_dom"/>
</dbReference>
<feature type="domain" description="Reverse transcriptase" evidence="1">
    <location>
        <begin position="8"/>
        <end position="97"/>
    </location>
</feature>
<dbReference type="AlphaFoldDB" id="A0A2X0MWG4"/>
<dbReference type="Proteomes" id="UP000249464">
    <property type="component" value="Unassembled WGS sequence"/>
</dbReference>